<organism evidence="2">
    <name type="scientific">metagenome</name>
    <dbReference type="NCBI Taxonomy" id="256318"/>
    <lineage>
        <taxon>unclassified sequences</taxon>
        <taxon>metagenomes</taxon>
    </lineage>
</organism>
<feature type="transmembrane region" description="Helical" evidence="1">
    <location>
        <begin position="12"/>
        <end position="35"/>
    </location>
</feature>
<keyword evidence="1" id="KW-0472">Membrane</keyword>
<protein>
    <submittedName>
        <fullName evidence="2">Uncharacterized protein</fullName>
    </submittedName>
</protein>
<gene>
    <name evidence="2" type="ORF">NOCA2220023</name>
</gene>
<evidence type="ECO:0000313" key="2">
    <source>
        <dbReference type="EMBL" id="CUR54832.1"/>
    </source>
</evidence>
<evidence type="ECO:0000256" key="1">
    <source>
        <dbReference type="SAM" id="Phobius"/>
    </source>
</evidence>
<proteinExistence type="predicted"/>
<keyword evidence="1" id="KW-0812">Transmembrane</keyword>
<dbReference type="AlphaFoldDB" id="A0A2P2C280"/>
<name>A0A2P2C280_9ZZZZ</name>
<accession>A0A2P2C280</accession>
<dbReference type="PROSITE" id="PS51257">
    <property type="entry name" value="PROKAR_LIPOPROTEIN"/>
    <property type="match status" value="1"/>
</dbReference>
<reference evidence="2" key="1">
    <citation type="submission" date="2015-08" db="EMBL/GenBank/DDBJ databases">
        <authorList>
            <person name="Babu N.S."/>
            <person name="Beckwith C.J."/>
            <person name="Beseler K.G."/>
            <person name="Brison A."/>
            <person name="Carone J.V."/>
            <person name="Caskin T.P."/>
            <person name="Diamond M."/>
            <person name="Durham M.E."/>
            <person name="Foxe J.M."/>
            <person name="Go M."/>
            <person name="Henderson B.A."/>
            <person name="Jones I.B."/>
            <person name="McGettigan J.A."/>
            <person name="Micheletti S.J."/>
            <person name="Nasrallah M.E."/>
            <person name="Ortiz D."/>
            <person name="Piller C.R."/>
            <person name="Privatt S.R."/>
            <person name="Schneider S.L."/>
            <person name="Sharp S."/>
            <person name="Smith T.C."/>
            <person name="Stanton J.D."/>
            <person name="Ullery H.E."/>
            <person name="Wilson R.J."/>
            <person name="Serrano M.G."/>
            <person name="Buck G."/>
            <person name="Lee V."/>
            <person name="Wang Y."/>
            <person name="Carvalho R."/>
            <person name="Voegtly L."/>
            <person name="Shi R."/>
            <person name="Duckworth R."/>
            <person name="Johnson A."/>
            <person name="Loviza R."/>
            <person name="Walstead R."/>
            <person name="Shah Z."/>
            <person name="Kiflezghi M."/>
            <person name="Wade K."/>
            <person name="Ball S.L."/>
            <person name="Bradley K.W."/>
            <person name="Asai D.J."/>
            <person name="Bowman C.A."/>
            <person name="Russell D.A."/>
            <person name="Pope W.H."/>
            <person name="Jacobs-Sera D."/>
            <person name="Hendrix R.W."/>
            <person name="Hatfull G.F."/>
        </authorList>
    </citation>
    <scope>NUCLEOTIDE SEQUENCE</scope>
</reference>
<keyword evidence="1" id="KW-1133">Transmembrane helix</keyword>
<dbReference type="EMBL" id="CZKA01000015">
    <property type="protein sequence ID" value="CUR54832.1"/>
    <property type="molecule type" value="Genomic_DNA"/>
</dbReference>
<sequence>MHRGEDGNITARVVAVLAVILGCVAAGALLGWGWATATSTDPVRRGAAQPLEARLPSAPTYAPEAPYATDVSFPPLGTDLDYVATRIGGSAYAWKARVPKGWTTSVIGPNENKYLPPDGPVGGYGLRIELVLGQRLSPAALVGERLVAFRALFDDVHVLFKNDTTIALRYRDPQANWLRFNTFRWIPDVNGTAAVEVSVSGRDQDRPGMDALMSRLTESLEPAD</sequence>